<feature type="domain" description="SLH" evidence="5">
    <location>
        <begin position="145"/>
        <end position="203"/>
    </location>
</feature>
<dbReference type="Pfam" id="PF00395">
    <property type="entry name" value="SLH"/>
    <property type="match status" value="3"/>
</dbReference>
<feature type="domain" description="SLH" evidence="5">
    <location>
        <begin position="23"/>
        <end position="80"/>
    </location>
</feature>
<keyword evidence="7" id="KW-1185">Reference proteome</keyword>
<proteinExistence type="predicted"/>
<evidence type="ECO:0000313" key="6">
    <source>
        <dbReference type="EMBL" id="MFC4354190.1"/>
    </source>
</evidence>
<evidence type="ECO:0000256" key="2">
    <source>
        <dbReference type="ARBA" id="ARBA00022801"/>
    </source>
</evidence>
<feature type="chain" id="PRO_5046910269" evidence="4">
    <location>
        <begin position="23"/>
        <end position="557"/>
    </location>
</feature>
<evidence type="ECO:0000256" key="4">
    <source>
        <dbReference type="SAM" id="SignalP"/>
    </source>
</evidence>
<dbReference type="PANTHER" id="PTHR43343:SF3">
    <property type="entry name" value="PROTEASE DO-LIKE 8, CHLOROPLASTIC"/>
    <property type="match status" value="1"/>
</dbReference>
<keyword evidence="2" id="KW-0378">Hydrolase</keyword>
<dbReference type="InterPro" id="IPR009003">
    <property type="entry name" value="Peptidase_S1_PA"/>
</dbReference>
<dbReference type="Pfam" id="PF13365">
    <property type="entry name" value="Trypsin_2"/>
    <property type="match status" value="1"/>
</dbReference>
<comment type="caution">
    <text evidence="6">The sequence shown here is derived from an EMBL/GenBank/DDBJ whole genome shotgun (WGS) entry which is preliminary data.</text>
</comment>
<name>A0ABV8UUR7_9BACL</name>
<reference evidence="7" key="1">
    <citation type="journal article" date="2019" name="Int. J. Syst. Evol. Microbiol.">
        <title>The Global Catalogue of Microorganisms (GCM) 10K type strain sequencing project: providing services to taxonomists for standard genome sequencing and annotation.</title>
        <authorList>
            <consortium name="The Broad Institute Genomics Platform"/>
            <consortium name="The Broad Institute Genome Sequencing Center for Infectious Disease"/>
            <person name="Wu L."/>
            <person name="Ma J."/>
        </authorList>
    </citation>
    <scope>NUCLEOTIDE SEQUENCE [LARGE SCALE GENOMIC DNA]</scope>
    <source>
        <strain evidence="7">CCUG 50353</strain>
    </source>
</reference>
<evidence type="ECO:0000313" key="7">
    <source>
        <dbReference type="Proteomes" id="UP001595733"/>
    </source>
</evidence>
<dbReference type="InterPro" id="IPR001940">
    <property type="entry name" value="Peptidase_S1C"/>
</dbReference>
<feature type="domain" description="SLH" evidence="5">
    <location>
        <begin position="81"/>
        <end position="144"/>
    </location>
</feature>
<dbReference type="RefSeq" id="WP_378140333.1">
    <property type="nucleotide sequence ID" value="NZ_JBHSEF010000009.1"/>
</dbReference>
<dbReference type="PRINTS" id="PR00834">
    <property type="entry name" value="PROTEASES2C"/>
</dbReference>
<keyword evidence="4" id="KW-0732">Signal</keyword>
<dbReference type="PANTHER" id="PTHR43343">
    <property type="entry name" value="PEPTIDASE S12"/>
    <property type="match status" value="1"/>
</dbReference>
<feature type="signal peptide" evidence="4">
    <location>
        <begin position="1"/>
        <end position="22"/>
    </location>
</feature>
<dbReference type="SUPFAM" id="SSF50494">
    <property type="entry name" value="Trypsin-like serine proteases"/>
    <property type="match status" value="1"/>
</dbReference>
<evidence type="ECO:0000256" key="1">
    <source>
        <dbReference type="ARBA" id="ARBA00022670"/>
    </source>
</evidence>
<evidence type="ECO:0000256" key="3">
    <source>
        <dbReference type="ARBA" id="ARBA00022825"/>
    </source>
</evidence>
<dbReference type="Proteomes" id="UP001595733">
    <property type="component" value="Unassembled WGS sequence"/>
</dbReference>
<dbReference type="Gene3D" id="2.40.10.120">
    <property type="match status" value="1"/>
</dbReference>
<evidence type="ECO:0000259" key="5">
    <source>
        <dbReference type="PROSITE" id="PS51272"/>
    </source>
</evidence>
<gene>
    <name evidence="6" type="ORF">ACFO0S_03775</name>
</gene>
<keyword evidence="3" id="KW-0720">Serine protease</keyword>
<dbReference type="InterPro" id="IPR051201">
    <property type="entry name" value="Chloro_Bact_Ser_Proteases"/>
</dbReference>
<sequence length="557" mass="60357">MKKWISSLTLMFLLLLAPTVGAAPHTYTDVPKTHPAYNDIQLLVEKGVAQKTSSYNLTKTMTREDVAVMVAKALNLDGTQTTTKFKDIPASHRASGYIDAAVKAGVITGYTDGTFRPLEPVTRGQMAAFLVRGFKLNTQAAVKFKDVTPSMMAYPFVSKLVAAKVTLGYSNGTFRPNDTVKKDQMSMFMARAIRVAEGSTPTPPGELTVKEIVQQNDEKVVLLDMTSRWGDMQGSGILIGNGLILTNHHVIDQATSGTVTFYNGKVLNLAGIVAEDEANDYAILKVAAPYSTAGVKIRPSSSGLAKGDEVVAIGSPLGLQNTVSTGVISSIRNWEGMPVIQTTADIDYGSSGGALFNRLGELIGVTTSGYDSTANLNFALASEAFYANVQSYTKQSYASIPASFTDYINELDVPNVGGLEIGMSQAEVKALNLGGKLEQYEDAMYYTGATILGSTADIYLMFINDNLVWIDILHDEGYGIMDKPTAEAYFEKMYAEMAALEGEADEIDRDWTMDEYGAEAWEAYWIREDFDIMIAVAMYEDGSMSGITVTLSGLFEE</sequence>
<dbReference type="InterPro" id="IPR001119">
    <property type="entry name" value="SLH_dom"/>
</dbReference>
<organism evidence="6 7">
    <name type="scientific">Chryseomicrobium palamuruense</name>
    <dbReference type="NCBI Taxonomy" id="682973"/>
    <lineage>
        <taxon>Bacteria</taxon>
        <taxon>Bacillati</taxon>
        <taxon>Bacillota</taxon>
        <taxon>Bacilli</taxon>
        <taxon>Bacillales</taxon>
        <taxon>Caryophanaceae</taxon>
        <taxon>Chryseomicrobium</taxon>
    </lineage>
</organism>
<accession>A0ABV8UUR7</accession>
<dbReference type="EMBL" id="JBHSEF010000009">
    <property type="protein sequence ID" value="MFC4354190.1"/>
    <property type="molecule type" value="Genomic_DNA"/>
</dbReference>
<protein>
    <submittedName>
        <fullName evidence="6">S-layer homology domain-containing protein</fullName>
    </submittedName>
</protein>
<dbReference type="PROSITE" id="PS51272">
    <property type="entry name" value="SLH"/>
    <property type="match status" value="3"/>
</dbReference>
<keyword evidence="1" id="KW-0645">Protease</keyword>